<dbReference type="EMBL" id="VSSQ01099493">
    <property type="protein sequence ID" value="MPN42045.1"/>
    <property type="molecule type" value="Genomic_DNA"/>
</dbReference>
<comment type="caution">
    <text evidence="2">The sequence shown here is derived from an EMBL/GenBank/DDBJ whole genome shotgun (WGS) entry which is preliminary data.</text>
</comment>
<accession>A0A645HSM0</accession>
<dbReference type="Pfam" id="PF13545">
    <property type="entry name" value="HTH_Crp_2"/>
    <property type="match status" value="1"/>
</dbReference>
<gene>
    <name evidence="2" type="ORF">SDC9_189601</name>
</gene>
<dbReference type="InterPro" id="IPR012318">
    <property type="entry name" value="HTH_CRP"/>
</dbReference>
<dbReference type="PROSITE" id="PS51063">
    <property type="entry name" value="HTH_CRP_2"/>
    <property type="match status" value="1"/>
</dbReference>
<evidence type="ECO:0000313" key="2">
    <source>
        <dbReference type="EMBL" id="MPN42045.1"/>
    </source>
</evidence>
<reference evidence="2" key="1">
    <citation type="submission" date="2019-08" db="EMBL/GenBank/DDBJ databases">
        <authorList>
            <person name="Kucharzyk K."/>
            <person name="Murdoch R.W."/>
            <person name="Higgins S."/>
            <person name="Loffler F."/>
        </authorList>
    </citation>
    <scope>NUCLEOTIDE SEQUENCE</scope>
</reference>
<dbReference type="GO" id="GO:0003677">
    <property type="term" value="F:DNA binding"/>
    <property type="evidence" value="ECO:0007669"/>
    <property type="project" value="InterPro"/>
</dbReference>
<feature type="domain" description="HTH crp-type" evidence="1">
    <location>
        <begin position="1"/>
        <end position="48"/>
    </location>
</feature>
<dbReference type="InterPro" id="IPR036388">
    <property type="entry name" value="WH-like_DNA-bd_sf"/>
</dbReference>
<organism evidence="2">
    <name type="scientific">bioreactor metagenome</name>
    <dbReference type="NCBI Taxonomy" id="1076179"/>
    <lineage>
        <taxon>unclassified sequences</taxon>
        <taxon>metagenomes</taxon>
        <taxon>ecological metagenomes</taxon>
    </lineage>
</organism>
<sequence length="72" mass="8176">MVTLPMSKTELAHRLGYARTSLSRELALLRNEELLSFNGRQVHLHISSKSSRVGEDMLAGVAFLPLCCYRNW</sequence>
<dbReference type="InterPro" id="IPR036390">
    <property type="entry name" value="WH_DNA-bd_sf"/>
</dbReference>
<proteinExistence type="predicted"/>
<dbReference type="GO" id="GO:0006355">
    <property type="term" value="P:regulation of DNA-templated transcription"/>
    <property type="evidence" value="ECO:0007669"/>
    <property type="project" value="InterPro"/>
</dbReference>
<dbReference type="AlphaFoldDB" id="A0A645HSM0"/>
<name>A0A645HSM0_9ZZZZ</name>
<dbReference type="Gene3D" id="1.10.10.10">
    <property type="entry name" value="Winged helix-like DNA-binding domain superfamily/Winged helix DNA-binding domain"/>
    <property type="match status" value="1"/>
</dbReference>
<evidence type="ECO:0000259" key="1">
    <source>
        <dbReference type="PROSITE" id="PS51063"/>
    </source>
</evidence>
<protein>
    <recommendedName>
        <fullName evidence="1">HTH crp-type domain-containing protein</fullName>
    </recommendedName>
</protein>
<dbReference type="SUPFAM" id="SSF46785">
    <property type="entry name" value="Winged helix' DNA-binding domain"/>
    <property type="match status" value="1"/>
</dbReference>